<evidence type="ECO:0000313" key="2">
    <source>
        <dbReference type="Proteomes" id="UP001610444"/>
    </source>
</evidence>
<gene>
    <name evidence="1" type="ORF">BJX68DRAFT_239891</name>
</gene>
<dbReference type="GeneID" id="98155761"/>
<reference evidence="1 2" key="1">
    <citation type="submission" date="2024-07" db="EMBL/GenBank/DDBJ databases">
        <title>Section-level genome sequencing and comparative genomics of Aspergillus sections Usti and Cavernicolus.</title>
        <authorList>
            <consortium name="Lawrence Berkeley National Laboratory"/>
            <person name="Nybo J.L."/>
            <person name="Vesth T.C."/>
            <person name="Theobald S."/>
            <person name="Frisvad J.C."/>
            <person name="Larsen T.O."/>
            <person name="Kjaerboelling I."/>
            <person name="Rothschild-Mancinelli K."/>
            <person name="Lyhne E.K."/>
            <person name="Kogle M.E."/>
            <person name="Barry K."/>
            <person name="Clum A."/>
            <person name="Na H."/>
            <person name="Ledsgaard L."/>
            <person name="Lin J."/>
            <person name="Lipzen A."/>
            <person name="Kuo A."/>
            <person name="Riley R."/>
            <person name="Mondo S."/>
            <person name="LaButti K."/>
            <person name="Haridas S."/>
            <person name="Pangalinan J."/>
            <person name="Salamov A.A."/>
            <person name="Simmons B.A."/>
            <person name="Magnuson J.K."/>
            <person name="Chen J."/>
            <person name="Drula E."/>
            <person name="Henrissat B."/>
            <person name="Wiebenga A."/>
            <person name="Lubbers R.J."/>
            <person name="Gomes A.C."/>
            <person name="Macurrencykelacurrency M.R."/>
            <person name="Stajich J."/>
            <person name="Grigoriev I.V."/>
            <person name="Mortensen U.H."/>
            <person name="De vries R.P."/>
            <person name="Baker S.E."/>
            <person name="Andersen M.R."/>
        </authorList>
    </citation>
    <scope>NUCLEOTIDE SEQUENCE [LARGE SCALE GENOMIC DNA]</scope>
    <source>
        <strain evidence="1 2">CBS 756.74</strain>
    </source>
</reference>
<protein>
    <submittedName>
        <fullName evidence="1">Uncharacterized protein</fullName>
    </submittedName>
</protein>
<dbReference type="EMBL" id="JBFXLR010000029">
    <property type="protein sequence ID" value="KAL2847313.1"/>
    <property type="molecule type" value="Genomic_DNA"/>
</dbReference>
<evidence type="ECO:0000313" key="1">
    <source>
        <dbReference type="EMBL" id="KAL2847313.1"/>
    </source>
</evidence>
<dbReference type="Proteomes" id="UP001610444">
    <property type="component" value="Unassembled WGS sequence"/>
</dbReference>
<proteinExistence type="predicted"/>
<comment type="caution">
    <text evidence="1">The sequence shown here is derived from an EMBL/GenBank/DDBJ whole genome shotgun (WGS) entry which is preliminary data.</text>
</comment>
<organism evidence="1 2">
    <name type="scientific">Aspergillus pseudodeflectus</name>
    <dbReference type="NCBI Taxonomy" id="176178"/>
    <lineage>
        <taxon>Eukaryota</taxon>
        <taxon>Fungi</taxon>
        <taxon>Dikarya</taxon>
        <taxon>Ascomycota</taxon>
        <taxon>Pezizomycotina</taxon>
        <taxon>Eurotiomycetes</taxon>
        <taxon>Eurotiomycetidae</taxon>
        <taxon>Eurotiales</taxon>
        <taxon>Aspergillaceae</taxon>
        <taxon>Aspergillus</taxon>
        <taxon>Aspergillus subgen. Nidulantes</taxon>
    </lineage>
</organism>
<accession>A0ABR4K4R7</accession>
<keyword evidence="2" id="KW-1185">Reference proteome</keyword>
<dbReference type="RefSeq" id="XP_070897636.1">
    <property type="nucleotide sequence ID" value="XM_071040597.1"/>
</dbReference>
<sequence length="180" mass="20045">MRVGETVDILAPRLGLPLSAAAAQDIYLYSLSTQESTLARYSVHPAPSFKRSRPIHQETPQNLEELVRSQPELELERGARDGKSQEGYLCPSCSPRGLESTHTRKRQALFARLIFLNYNMAQIQTGMKGVNRQSVLLYELRELVLVRSTPSSCVCGFSKPQLAQANQNRSDGRKSLTGVI</sequence>
<name>A0ABR4K4R7_9EURO</name>